<dbReference type="InterPro" id="IPR027417">
    <property type="entry name" value="P-loop_NTPase"/>
</dbReference>
<evidence type="ECO:0000256" key="1">
    <source>
        <dbReference type="ARBA" id="ARBA00022741"/>
    </source>
</evidence>
<proteinExistence type="inferred from homology"/>
<dbReference type="Proteomes" id="UP000198535">
    <property type="component" value="Unassembled WGS sequence"/>
</dbReference>
<dbReference type="InterPro" id="IPR016478">
    <property type="entry name" value="GTPase_MTG1"/>
</dbReference>
<keyword evidence="6" id="KW-1185">Reference proteome</keyword>
<evidence type="ECO:0000256" key="3">
    <source>
        <dbReference type="PIRNR" id="PIRNR006230"/>
    </source>
</evidence>
<dbReference type="PANTHER" id="PTHR11089">
    <property type="entry name" value="GTP-BINDING PROTEIN-RELATED"/>
    <property type="match status" value="1"/>
</dbReference>
<dbReference type="InterPro" id="IPR023179">
    <property type="entry name" value="GTP-bd_ortho_bundle_sf"/>
</dbReference>
<evidence type="ECO:0000313" key="5">
    <source>
        <dbReference type="EMBL" id="SFM14168.1"/>
    </source>
</evidence>
<dbReference type="InterPro" id="IPR050755">
    <property type="entry name" value="TRAFAC_YlqF/YawG_RiboMat"/>
</dbReference>
<evidence type="ECO:0000259" key="4">
    <source>
        <dbReference type="PROSITE" id="PS51721"/>
    </source>
</evidence>
<dbReference type="InterPro" id="IPR030378">
    <property type="entry name" value="G_CP_dom"/>
</dbReference>
<dbReference type="SUPFAM" id="SSF52540">
    <property type="entry name" value="P-loop containing nucleoside triphosphate hydrolases"/>
    <property type="match status" value="1"/>
</dbReference>
<dbReference type="PANTHER" id="PTHR11089:SF30">
    <property type="entry name" value="GUANINE NUCLEOTIDE-BINDING PROTEIN-LIKE 3 HOMOLOG"/>
    <property type="match status" value="1"/>
</dbReference>
<keyword evidence="1 3" id="KW-0547">Nucleotide-binding</keyword>
<comment type="similarity">
    <text evidence="3">Belongs to the TRAFAC class YlqF/YawG GTPase family. MTG1 subfamily.</text>
</comment>
<dbReference type="Gene3D" id="1.10.1580.10">
    <property type="match status" value="1"/>
</dbReference>
<dbReference type="RefSeq" id="WP_091931470.1">
    <property type="nucleotide sequence ID" value="NZ_FOUJ01000001.1"/>
</dbReference>
<dbReference type="OrthoDB" id="372125at2157"/>
<accession>A0A1I4NF91</accession>
<feature type="domain" description="CP-type G" evidence="4">
    <location>
        <begin position="2"/>
        <end position="160"/>
    </location>
</feature>
<dbReference type="EMBL" id="FOUJ01000001">
    <property type="protein sequence ID" value="SFM14168.1"/>
    <property type="molecule type" value="Genomic_DNA"/>
</dbReference>
<dbReference type="PIRSF" id="PIRSF006230">
    <property type="entry name" value="MG442"/>
    <property type="match status" value="1"/>
</dbReference>
<reference evidence="6" key="1">
    <citation type="submission" date="2016-10" db="EMBL/GenBank/DDBJ databases">
        <authorList>
            <person name="Varghese N."/>
            <person name="Submissions S."/>
        </authorList>
    </citation>
    <scope>NUCLEOTIDE SEQUENCE [LARGE SCALE GENOMIC DNA]</scope>
    <source>
        <strain evidence="6">Mob M</strain>
    </source>
</reference>
<dbReference type="Pfam" id="PF01926">
    <property type="entry name" value="MMR_HSR1"/>
    <property type="match status" value="1"/>
</dbReference>
<dbReference type="InterPro" id="IPR006073">
    <property type="entry name" value="GTP-bd"/>
</dbReference>
<organism evidence="5 6">
    <name type="scientific">Methanolobus profundi</name>
    <dbReference type="NCBI Taxonomy" id="487685"/>
    <lineage>
        <taxon>Archaea</taxon>
        <taxon>Methanobacteriati</taxon>
        <taxon>Methanobacteriota</taxon>
        <taxon>Stenosarchaea group</taxon>
        <taxon>Methanomicrobia</taxon>
        <taxon>Methanosarcinales</taxon>
        <taxon>Methanosarcinaceae</taxon>
        <taxon>Methanolobus</taxon>
    </lineage>
</organism>
<dbReference type="GO" id="GO:0005525">
    <property type="term" value="F:GTP binding"/>
    <property type="evidence" value="ECO:0007669"/>
    <property type="project" value="UniProtKB-KW"/>
</dbReference>
<sequence>MASQKMIVKDVIKKADILLEVVDARFPDDTRNSEIERELKRIKKPFIIVLNKCDLVSKEKLEKAKSRMAKTAPAVFVSSKQRFGTTMLRHKILEVADIQGRNITVGCIGYPNTGKSSVINGVAGRGKASTSAISGHTKGVQIVNAGSRIVFLDTPGVFPLDEHDEYIQGLLGVKDSTHLKDPIGVAMKIIERMVEDNKEILESFYKVKITDENSYDILEMIGTQCNFLKKKGAIDETRAAIRIINDWQKGALLEEEL</sequence>
<protein>
    <submittedName>
        <fullName evidence="5">Ras superfamily GTP-binding protein YlqF</fullName>
    </submittedName>
</protein>
<evidence type="ECO:0000256" key="2">
    <source>
        <dbReference type="ARBA" id="ARBA00023134"/>
    </source>
</evidence>
<dbReference type="STRING" id="487685.SAMN04488696_0008"/>
<name>A0A1I4NF91_9EURY</name>
<dbReference type="Gene3D" id="3.40.50.300">
    <property type="entry name" value="P-loop containing nucleotide triphosphate hydrolases"/>
    <property type="match status" value="1"/>
</dbReference>
<evidence type="ECO:0000313" key="6">
    <source>
        <dbReference type="Proteomes" id="UP000198535"/>
    </source>
</evidence>
<dbReference type="PROSITE" id="PS51721">
    <property type="entry name" value="G_CP"/>
    <property type="match status" value="1"/>
</dbReference>
<dbReference type="AlphaFoldDB" id="A0A1I4NF91"/>
<keyword evidence="2 3" id="KW-0342">GTP-binding</keyword>
<gene>
    <name evidence="5" type="ORF">SAMN04488696_0008</name>
</gene>